<name>A0A444Q714_9MICO</name>
<accession>A0A444Q714</accession>
<comment type="caution">
    <text evidence="4">The sequence shown here is derived from an EMBL/GenBank/DDBJ whole genome shotgun (WGS) entry which is preliminary data.</text>
</comment>
<feature type="region of interest" description="Disordered" evidence="2">
    <location>
        <begin position="42"/>
        <end position="93"/>
    </location>
</feature>
<dbReference type="Pfam" id="PF00486">
    <property type="entry name" value="Trans_reg_C"/>
    <property type="match status" value="1"/>
</dbReference>
<evidence type="ECO:0000256" key="2">
    <source>
        <dbReference type="SAM" id="MobiDB-lite"/>
    </source>
</evidence>
<evidence type="ECO:0000259" key="3">
    <source>
        <dbReference type="Pfam" id="PF00486"/>
    </source>
</evidence>
<dbReference type="GO" id="GO:0003677">
    <property type="term" value="F:DNA binding"/>
    <property type="evidence" value="ECO:0007669"/>
    <property type="project" value="UniProtKB-KW"/>
</dbReference>
<organism evidence="4 5">
    <name type="scientific">Labedella populi</name>
    <dbReference type="NCBI Taxonomy" id="2498850"/>
    <lineage>
        <taxon>Bacteria</taxon>
        <taxon>Bacillati</taxon>
        <taxon>Actinomycetota</taxon>
        <taxon>Actinomycetes</taxon>
        <taxon>Micrococcales</taxon>
        <taxon>Microbacteriaceae</taxon>
        <taxon>Labedella</taxon>
    </lineage>
</organism>
<keyword evidence="1" id="KW-0238">DNA-binding</keyword>
<evidence type="ECO:0000256" key="1">
    <source>
        <dbReference type="ARBA" id="ARBA00023125"/>
    </source>
</evidence>
<evidence type="ECO:0000313" key="5">
    <source>
        <dbReference type="Proteomes" id="UP000288603"/>
    </source>
</evidence>
<dbReference type="InterPro" id="IPR036388">
    <property type="entry name" value="WH-like_DNA-bd_sf"/>
</dbReference>
<feature type="domain" description="OmpR/PhoB-type" evidence="3">
    <location>
        <begin position="91"/>
        <end position="135"/>
    </location>
</feature>
<dbReference type="GO" id="GO:0000160">
    <property type="term" value="P:phosphorelay signal transduction system"/>
    <property type="evidence" value="ECO:0007669"/>
    <property type="project" value="InterPro"/>
</dbReference>
<sequence>LVDRVCDRDAECRAVFPHRNSEHHTTDIVAGPAARVEGCRRSASVDDGRRRSPGWGRTRVVSLTAGRSGEDRPRLPVRHPQRPGRWNRGARVWGSHHTGDSGYLRLYLAQLRKKLESHPSEPRHLLTEPGRGYRLVTDGG</sequence>
<gene>
    <name evidence="4" type="ORF">ELQ92_12845</name>
</gene>
<feature type="non-terminal residue" evidence="4">
    <location>
        <position position="1"/>
    </location>
</feature>
<dbReference type="Gene3D" id="1.10.10.10">
    <property type="entry name" value="Winged helix-like DNA-binding domain superfamily/Winged helix DNA-binding domain"/>
    <property type="match status" value="1"/>
</dbReference>
<proteinExistence type="predicted"/>
<dbReference type="GO" id="GO:0006355">
    <property type="term" value="P:regulation of DNA-templated transcription"/>
    <property type="evidence" value="ECO:0007669"/>
    <property type="project" value="InterPro"/>
</dbReference>
<protein>
    <recommendedName>
        <fullName evidence="3">OmpR/PhoB-type domain-containing protein</fullName>
    </recommendedName>
</protein>
<dbReference type="SUPFAM" id="SSF46894">
    <property type="entry name" value="C-terminal effector domain of the bipartite response regulators"/>
    <property type="match status" value="1"/>
</dbReference>
<dbReference type="InterPro" id="IPR001867">
    <property type="entry name" value="OmpR/PhoB-type_DNA-bd"/>
</dbReference>
<dbReference type="AlphaFoldDB" id="A0A444Q714"/>
<keyword evidence="5" id="KW-1185">Reference proteome</keyword>
<reference evidence="4 5" key="1">
    <citation type="submission" date="2018-12" db="EMBL/GenBank/DDBJ databases">
        <authorList>
            <person name="Li F."/>
        </authorList>
    </citation>
    <scope>NUCLEOTIDE SEQUENCE [LARGE SCALE GENOMIC DNA]</scope>
    <source>
        <strain evidence="4 5">8H24J-4-2</strain>
    </source>
</reference>
<evidence type="ECO:0000313" key="4">
    <source>
        <dbReference type="EMBL" id="RWZ59696.1"/>
    </source>
</evidence>
<dbReference type="Proteomes" id="UP000288603">
    <property type="component" value="Unassembled WGS sequence"/>
</dbReference>
<dbReference type="EMBL" id="RZNC01000004">
    <property type="protein sequence ID" value="RWZ59696.1"/>
    <property type="molecule type" value="Genomic_DNA"/>
</dbReference>
<dbReference type="InterPro" id="IPR016032">
    <property type="entry name" value="Sig_transdc_resp-reg_C-effctor"/>
</dbReference>